<name>A0A819ASB4_9BILA</name>
<dbReference type="EMBL" id="CAJOBI010004545">
    <property type="protein sequence ID" value="CAF4005029.1"/>
    <property type="molecule type" value="Genomic_DNA"/>
</dbReference>
<evidence type="ECO:0000313" key="2">
    <source>
        <dbReference type="EMBL" id="CAF1651582.1"/>
    </source>
</evidence>
<evidence type="ECO:0000313" key="11">
    <source>
        <dbReference type="Proteomes" id="UP000663866"/>
    </source>
</evidence>
<sequence>MLHQHHILTYAKSVESTGRRTFFNQVGTNALLSDIHFEFNYLTNEKHYNLFYLGYLKILNELDRIIDNETFAGKILKKAKDHGLETIVDFVSAHSLLYSKIALLTLSYVDHSLD</sequence>
<dbReference type="EMBL" id="CAJNOW010016664">
    <property type="protein sequence ID" value="CAF1651582.1"/>
    <property type="molecule type" value="Genomic_DNA"/>
</dbReference>
<dbReference type="EMBL" id="CAJOBJ010340062">
    <property type="protein sequence ID" value="CAF5193993.1"/>
    <property type="molecule type" value="Genomic_DNA"/>
</dbReference>
<dbReference type="Proteomes" id="UP000663856">
    <property type="component" value="Unassembled WGS sequence"/>
</dbReference>
<evidence type="ECO:0000313" key="6">
    <source>
        <dbReference type="EMBL" id="CAF3792243.1"/>
    </source>
</evidence>
<dbReference type="Proteomes" id="UP000663842">
    <property type="component" value="Unassembled WGS sequence"/>
</dbReference>
<dbReference type="Proteomes" id="UP000663887">
    <property type="component" value="Unassembled WGS sequence"/>
</dbReference>
<dbReference type="EMBL" id="CAJNRG010005463">
    <property type="protein sequence ID" value="CAF2076859.1"/>
    <property type="molecule type" value="Genomic_DNA"/>
</dbReference>
<dbReference type="EMBL" id="CAJNOV010007934">
    <property type="protein sequence ID" value="CAF1303634.1"/>
    <property type="molecule type" value="Genomic_DNA"/>
</dbReference>
<dbReference type="Proteomes" id="UP000663866">
    <property type="component" value="Unassembled WGS sequence"/>
</dbReference>
<dbReference type="Proteomes" id="UP000681967">
    <property type="component" value="Unassembled WGS sequence"/>
</dbReference>
<dbReference type="EMBL" id="CAJOBG010000289">
    <property type="protein sequence ID" value="CAF3792243.1"/>
    <property type="molecule type" value="Genomic_DNA"/>
</dbReference>
<dbReference type="Proteomes" id="UP000663824">
    <property type="component" value="Unassembled WGS sequence"/>
</dbReference>
<dbReference type="EMBL" id="CAJNRE010012685">
    <property type="protein sequence ID" value="CAF2112425.1"/>
    <property type="molecule type" value="Genomic_DNA"/>
</dbReference>
<dbReference type="Proteomes" id="UP000663855">
    <property type="component" value="Unassembled WGS sequence"/>
</dbReference>
<comment type="caution">
    <text evidence="6">The sequence shown here is derived from an EMBL/GenBank/DDBJ whole genome shotgun (WGS) entry which is preliminary data.</text>
</comment>
<dbReference type="EMBL" id="CAJOBF010000763">
    <property type="protein sequence ID" value="CAF3866281.1"/>
    <property type="molecule type" value="Genomic_DNA"/>
</dbReference>
<evidence type="ECO:0000313" key="8">
    <source>
        <dbReference type="EMBL" id="CAF4005029.1"/>
    </source>
</evidence>
<dbReference type="EMBL" id="CAJNRF010010331">
    <property type="protein sequence ID" value="CAF2119524.1"/>
    <property type="molecule type" value="Genomic_DNA"/>
</dbReference>
<evidence type="ECO:0000313" key="5">
    <source>
        <dbReference type="EMBL" id="CAF2119524.1"/>
    </source>
</evidence>
<evidence type="ECO:0000313" key="7">
    <source>
        <dbReference type="EMBL" id="CAF3866281.1"/>
    </source>
</evidence>
<dbReference type="Proteomes" id="UP000663834">
    <property type="component" value="Unassembled WGS sequence"/>
</dbReference>
<evidence type="ECO:0000313" key="10">
    <source>
        <dbReference type="EMBL" id="CAF5193993.1"/>
    </source>
</evidence>
<dbReference type="AlphaFoldDB" id="A0A819ASB4"/>
<dbReference type="EMBL" id="CAJOBH010006682">
    <property type="protein sequence ID" value="CAF4063212.1"/>
    <property type="molecule type" value="Genomic_DNA"/>
</dbReference>
<evidence type="ECO:0000313" key="1">
    <source>
        <dbReference type="EMBL" id="CAF1303634.1"/>
    </source>
</evidence>
<gene>
    <name evidence="9" type="ORF">BYL167_LOCUS17086</name>
    <name evidence="1" type="ORF">CJN711_LOCUS17066</name>
    <name evidence="10" type="ORF">GIL414_LOCUS74083</name>
    <name evidence="2" type="ORF">KQP761_LOCUS30093</name>
    <name evidence="4" type="ORF">MBJ925_LOCUS24400</name>
    <name evidence="6" type="ORF">OVN521_LOCUS3376</name>
    <name evidence="8" type="ORF">SMN809_LOCUS12150</name>
    <name evidence="7" type="ORF">UXM345_LOCUS8666</name>
    <name evidence="5" type="ORF">WKI299_LOCUS24080</name>
    <name evidence="3" type="ORF">XDN619_LOCUS13763</name>
</gene>
<protein>
    <submittedName>
        <fullName evidence="6">Uncharacterized protein</fullName>
    </submittedName>
</protein>
<dbReference type="Proteomes" id="UP000681720">
    <property type="component" value="Unassembled WGS sequence"/>
</dbReference>
<evidence type="ECO:0000313" key="4">
    <source>
        <dbReference type="EMBL" id="CAF2112425.1"/>
    </source>
</evidence>
<proteinExistence type="predicted"/>
<evidence type="ECO:0000313" key="9">
    <source>
        <dbReference type="EMBL" id="CAF4063212.1"/>
    </source>
</evidence>
<keyword evidence="11" id="KW-1185">Reference proteome</keyword>
<dbReference type="Proteomes" id="UP000676336">
    <property type="component" value="Unassembled WGS sequence"/>
</dbReference>
<reference evidence="6" key="1">
    <citation type="submission" date="2021-02" db="EMBL/GenBank/DDBJ databases">
        <authorList>
            <person name="Nowell W R."/>
        </authorList>
    </citation>
    <scope>NUCLEOTIDE SEQUENCE</scope>
</reference>
<dbReference type="OrthoDB" id="10327935at2759"/>
<accession>A0A819ASB4</accession>
<evidence type="ECO:0000313" key="3">
    <source>
        <dbReference type="EMBL" id="CAF2076859.1"/>
    </source>
</evidence>
<organism evidence="6 11">
    <name type="scientific">Rotaria magnacalcarata</name>
    <dbReference type="NCBI Taxonomy" id="392030"/>
    <lineage>
        <taxon>Eukaryota</taxon>
        <taxon>Metazoa</taxon>
        <taxon>Spiralia</taxon>
        <taxon>Gnathifera</taxon>
        <taxon>Rotifera</taxon>
        <taxon>Eurotatoria</taxon>
        <taxon>Bdelloidea</taxon>
        <taxon>Philodinida</taxon>
        <taxon>Philodinidae</taxon>
        <taxon>Rotaria</taxon>
    </lineage>
</organism>